<dbReference type="SUPFAM" id="SSF49899">
    <property type="entry name" value="Concanavalin A-like lectins/glucanases"/>
    <property type="match status" value="1"/>
</dbReference>
<dbReference type="Pfam" id="PF18962">
    <property type="entry name" value="Por_Secre_tail"/>
    <property type="match status" value="1"/>
</dbReference>
<keyword evidence="2 5" id="KW-0732">Signal</keyword>
<keyword evidence="3" id="KW-0378">Hydrolase</keyword>
<dbReference type="EMBL" id="BAABJJ010000003">
    <property type="protein sequence ID" value="GAA4933932.1"/>
    <property type="molecule type" value="Genomic_DNA"/>
</dbReference>
<evidence type="ECO:0000313" key="8">
    <source>
        <dbReference type="Proteomes" id="UP001501302"/>
    </source>
</evidence>
<dbReference type="RefSeq" id="WP_345189755.1">
    <property type="nucleotide sequence ID" value="NZ_BAABJJ010000003.1"/>
</dbReference>
<feature type="signal peptide" evidence="5">
    <location>
        <begin position="1"/>
        <end position="19"/>
    </location>
</feature>
<keyword evidence="4" id="KW-0326">Glycosidase</keyword>
<dbReference type="CDD" id="cd02178">
    <property type="entry name" value="GH16_beta_agarase"/>
    <property type="match status" value="1"/>
</dbReference>
<evidence type="ECO:0000256" key="1">
    <source>
        <dbReference type="ARBA" id="ARBA00006865"/>
    </source>
</evidence>
<keyword evidence="8" id="KW-1185">Reference proteome</keyword>
<evidence type="ECO:0000313" key="7">
    <source>
        <dbReference type="EMBL" id="GAA4933932.1"/>
    </source>
</evidence>
<dbReference type="InterPro" id="IPR026444">
    <property type="entry name" value="Secre_tail"/>
</dbReference>
<dbReference type="InterPro" id="IPR000757">
    <property type="entry name" value="Beta-glucanase-like"/>
</dbReference>
<organism evidence="7 8">
    <name type="scientific">Algibacter agarivorans</name>
    <dbReference type="NCBI Taxonomy" id="1109741"/>
    <lineage>
        <taxon>Bacteria</taxon>
        <taxon>Pseudomonadati</taxon>
        <taxon>Bacteroidota</taxon>
        <taxon>Flavobacteriia</taxon>
        <taxon>Flavobacteriales</taxon>
        <taxon>Flavobacteriaceae</taxon>
        <taxon>Algibacter</taxon>
    </lineage>
</organism>
<proteinExistence type="inferred from homology"/>
<feature type="domain" description="GH16" evidence="6">
    <location>
        <begin position="20"/>
        <end position="325"/>
    </location>
</feature>
<evidence type="ECO:0000259" key="6">
    <source>
        <dbReference type="PROSITE" id="PS51762"/>
    </source>
</evidence>
<dbReference type="NCBIfam" id="TIGR04183">
    <property type="entry name" value="Por_Secre_tail"/>
    <property type="match status" value="1"/>
</dbReference>
<comment type="similarity">
    <text evidence="1">Belongs to the glycosyl hydrolase 16 family.</text>
</comment>
<evidence type="ECO:0000256" key="5">
    <source>
        <dbReference type="SAM" id="SignalP"/>
    </source>
</evidence>
<evidence type="ECO:0000256" key="2">
    <source>
        <dbReference type="ARBA" id="ARBA00022729"/>
    </source>
</evidence>
<feature type="chain" id="PRO_5045946580" evidence="5">
    <location>
        <begin position="20"/>
        <end position="410"/>
    </location>
</feature>
<dbReference type="Gene3D" id="2.60.120.200">
    <property type="match status" value="1"/>
</dbReference>
<dbReference type="InterPro" id="IPR016287">
    <property type="entry name" value="Beta_agarase"/>
</dbReference>
<reference evidence="8" key="1">
    <citation type="journal article" date="2019" name="Int. J. Syst. Evol. Microbiol.">
        <title>The Global Catalogue of Microorganisms (GCM) 10K type strain sequencing project: providing services to taxonomists for standard genome sequencing and annotation.</title>
        <authorList>
            <consortium name="The Broad Institute Genomics Platform"/>
            <consortium name="The Broad Institute Genome Sequencing Center for Infectious Disease"/>
            <person name="Wu L."/>
            <person name="Ma J."/>
        </authorList>
    </citation>
    <scope>NUCLEOTIDE SEQUENCE [LARGE SCALE GENOMIC DNA]</scope>
    <source>
        <strain evidence="8">JCM 18285</strain>
    </source>
</reference>
<evidence type="ECO:0000256" key="3">
    <source>
        <dbReference type="ARBA" id="ARBA00022801"/>
    </source>
</evidence>
<evidence type="ECO:0000256" key="4">
    <source>
        <dbReference type="ARBA" id="ARBA00023295"/>
    </source>
</evidence>
<accession>A0ABP9GB21</accession>
<comment type="caution">
    <text evidence="7">The sequence shown here is derived from an EMBL/GenBank/DDBJ whole genome shotgun (WGS) entry which is preliminary data.</text>
</comment>
<name>A0ABP9GB21_9FLAO</name>
<protein>
    <submittedName>
        <fullName evidence="7">Family 16 glycosylhydrolase</fullName>
    </submittedName>
</protein>
<dbReference type="InterPro" id="IPR013320">
    <property type="entry name" value="ConA-like_dom_sf"/>
</dbReference>
<gene>
    <name evidence="7" type="ORF">GCM10023314_02990</name>
</gene>
<sequence>MRNLYILLFSLFAASNAIGQDWSGIPVPATLEGSDTWILQTDVSDDFNYSAPAASKGSTFMNKWDDWYHNGWNGPGSTQWSRTHSSVDGGELKLTASRYQTNKVYTGIIHSNQTVQYPVYIEARVKIMNSVLANGAWLLSPDDTQEIDFMEGYGANFSGSANEDITWWAQRMHVSHHVFIRNPFQDWQPNELGSGNGNPAPNPTWITRNDGAGNILWKDAFHTYGVYWKDPWHLYYFIDGVQVTKREGKAQIDPLFFTNAVNPGDTNNDTRTGLNKAMDIIFSVEEQGWRTANGKSVIPTDTELANTNNHTFTIDWIRTYKPNSSLSVKNFNKRLNVELYPNPSSSMVKIDSNDLIKHVQCYDIKGQLVVSENYNDASVTFNIEKLGKGVYILKISSENGMSSHKKLVKN</sequence>
<dbReference type="PROSITE" id="PS51762">
    <property type="entry name" value="GH16_2"/>
    <property type="match status" value="1"/>
</dbReference>
<dbReference type="Proteomes" id="UP001501302">
    <property type="component" value="Unassembled WGS sequence"/>
</dbReference>